<accession>A0ACC2ABB0</accession>
<evidence type="ECO:0000313" key="1">
    <source>
        <dbReference type="EMBL" id="KAJ7514843.1"/>
    </source>
</evidence>
<protein>
    <submittedName>
        <fullName evidence="1">Uncharacterized protein</fullName>
    </submittedName>
</protein>
<organism evidence="1 2">
    <name type="scientific">Diphasiastrum complanatum</name>
    <name type="common">Issler's clubmoss</name>
    <name type="synonym">Lycopodium complanatum</name>
    <dbReference type="NCBI Taxonomy" id="34168"/>
    <lineage>
        <taxon>Eukaryota</taxon>
        <taxon>Viridiplantae</taxon>
        <taxon>Streptophyta</taxon>
        <taxon>Embryophyta</taxon>
        <taxon>Tracheophyta</taxon>
        <taxon>Lycopodiopsida</taxon>
        <taxon>Lycopodiales</taxon>
        <taxon>Lycopodiaceae</taxon>
        <taxon>Lycopodioideae</taxon>
        <taxon>Diphasiastrum</taxon>
    </lineage>
</organism>
<proteinExistence type="predicted"/>
<gene>
    <name evidence="1" type="ORF">O6H91_23G062300</name>
</gene>
<name>A0ACC2ABB0_DIPCM</name>
<comment type="caution">
    <text evidence="1">The sequence shown here is derived from an EMBL/GenBank/DDBJ whole genome shotgun (WGS) entry which is preliminary data.</text>
</comment>
<dbReference type="Proteomes" id="UP001162992">
    <property type="component" value="Chromosome 23"/>
</dbReference>
<sequence>MATLSCNGPSTAACSFISVQRQQNFTCHVECRVKSGCENSKHEAFELSSVQSGAPFAKTSSIILNRHGFDDAEAIPFSTNMERQSNQSFESDAHVEKCLVPSQNCLLKLPDGGNYQNANLLSIAIPEGNTATKLNIMLHGITDNGSWDFGQDRHSKDLQRNLLFKAGTSPLAVNDDGKTMDLRETDINGRLNAPKIENRPSISSQAIHTGEESRQSQPLVFENLLSPLRCIKGWIVNSLRRAFMSLNYVKSFTHGSEVGVIDNNSFEVCKSCNHLPPSTDGTGHTMSSDQESDVGDFPWEFLKNFLDNPSFVKFRVSISMANLTMTLSTFLCRVLPILSDLKRKACLKGFSVSMASTPFGSGIVLDTAISKLAFVVSRLMMHLAIVWVLWSLKRVTRSMIGALQKHGAVETRAFNILVLAVEVAFGATAAFTILSSIAASSPSLAAPQFVALAFAGKDFFQNYFAGFFLLAAQPIQPGHIVSIPCYYKGREPIAAISWTDGKCRSGWFEGVCESVGLTYTVLRNAQCQFRIPNSMFVKREYLVVDTSQDHASEQCSTKSVENFKIVNNSMGGTMKQSRLTKLTNDWRGRFGIGQQNSTSNSYKLHQVLAYGLPKLC</sequence>
<keyword evidence="2" id="KW-1185">Reference proteome</keyword>
<reference evidence="2" key="1">
    <citation type="journal article" date="2024" name="Proc. Natl. Acad. Sci. U.S.A.">
        <title>Extraordinary preservation of gene collinearity over three hundred million years revealed in homosporous lycophytes.</title>
        <authorList>
            <person name="Li C."/>
            <person name="Wickell D."/>
            <person name="Kuo L.Y."/>
            <person name="Chen X."/>
            <person name="Nie B."/>
            <person name="Liao X."/>
            <person name="Peng D."/>
            <person name="Ji J."/>
            <person name="Jenkins J."/>
            <person name="Williams M."/>
            <person name="Shu S."/>
            <person name="Plott C."/>
            <person name="Barry K."/>
            <person name="Rajasekar S."/>
            <person name="Grimwood J."/>
            <person name="Han X."/>
            <person name="Sun S."/>
            <person name="Hou Z."/>
            <person name="He W."/>
            <person name="Dai G."/>
            <person name="Sun C."/>
            <person name="Schmutz J."/>
            <person name="Leebens-Mack J.H."/>
            <person name="Li F.W."/>
            <person name="Wang L."/>
        </authorList>
    </citation>
    <scope>NUCLEOTIDE SEQUENCE [LARGE SCALE GENOMIC DNA]</scope>
    <source>
        <strain evidence="2">cv. PW_Plant_1</strain>
    </source>
</reference>
<evidence type="ECO:0000313" key="2">
    <source>
        <dbReference type="Proteomes" id="UP001162992"/>
    </source>
</evidence>
<dbReference type="EMBL" id="CM055114">
    <property type="protein sequence ID" value="KAJ7514843.1"/>
    <property type="molecule type" value="Genomic_DNA"/>
</dbReference>